<keyword evidence="4" id="KW-0472">Membrane</keyword>
<dbReference type="GO" id="GO:0030983">
    <property type="term" value="F:mismatched DNA binding"/>
    <property type="evidence" value="ECO:0007669"/>
    <property type="project" value="InterPro"/>
</dbReference>
<dbReference type="AlphaFoldDB" id="A0A9D2C8F6"/>
<evidence type="ECO:0000256" key="3">
    <source>
        <dbReference type="ARBA" id="ARBA00023125"/>
    </source>
</evidence>
<dbReference type="Proteomes" id="UP000824007">
    <property type="component" value="Unassembled WGS sequence"/>
</dbReference>
<comment type="caution">
    <text evidence="6">The sequence shown here is derived from an EMBL/GenBank/DDBJ whole genome shotgun (WGS) entry which is preliminary data.</text>
</comment>
<dbReference type="GO" id="GO:0005524">
    <property type="term" value="F:ATP binding"/>
    <property type="evidence" value="ECO:0007669"/>
    <property type="project" value="UniProtKB-KW"/>
</dbReference>
<dbReference type="InterPro" id="IPR027417">
    <property type="entry name" value="P-loop_NTPase"/>
</dbReference>
<organism evidence="6 7">
    <name type="scientific">Candidatus Eisenbergiella pullistercoris</name>
    <dbReference type="NCBI Taxonomy" id="2838555"/>
    <lineage>
        <taxon>Bacteria</taxon>
        <taxon>Bacillati</taxon>
        <taxon>Bacillota</taxon>
        <taxon>Clostridia</taxon>
        <taxon>Lachnospirales</taxon>
        <taxon>Lachnospiraceae</taxon>
        <taxon>Eisenbergiella</taxon>
    </lineage>
</organism>
<gene>
    <name evidence="6" type="ORF">H9831_12520</name>
</gene>
<reference evidence="6" key="1">
    <citation type="journal article" date="2021" name="PeerJ">
        <title>Extensive microbial diversity within the chicken gut microbiome revealed by metagenomics and culture.</title>
        <authorList>
            <person name="Gilroy R."/>
            <person name="Ravi A."/>
            <person name="Getino M."/>
            <person name="Pursley I."/>
            <person name="Horton D.L."/>
            <person name="Alikhan N.F."/>
            <person name="Baker D."/>
            <person name="Gharbi K."/>
            <person name="Hall N."/>
            <person name="Watson M."/>
            <person name="Adriaenssens E.M."/>
            <person name="Foster-Nyarko E."/>
            <person name="Jarju S."/>
            <person name="Secka A."/>
            <person name="Antonio M."/>
            <person name="Oren A."/>
            <person name="Chaudhuri R.R."/>
            <person name="La Ragione R."/>
            <person name="Hildebrand F."/>
            <person name="Pallen M.J."/>
        </authorList>
    </citation>
    <scope>NUCLEOTIDE SEQUENCE</scope>
    <source>
        <strain evidence="6">ChiSxjej3B15-24422</strain>
    </source>
</reference>
<evidence type="ECO:0000259" key="5">
    <source>
        <dbReference type="SMART" id="SM00534"/>
    </source>
</evidence>
<feature type="transmembrane region" description="Helical" evidence="4">
    <location>
        <begin position="173"/>
        <end position="199"/>
    </location>
</feature>
<dbReference type="SMART" id="SM00534">
    <property type="entry name" value="MUTSac"/>
    <property type="match status" value="1"/>
</dbReference>
<name>A0A9D2C8F6_9FIRM</name>
<evidence type="ECO:0000313" key="6">
    <source>
        <dbReference type="EMBL" id="HIY61481.1"/>
    </source>
</evidence>
<accession>A0A9D2C8F6</accession>
<keyword evidence="2" id="KW-0067">ATP-binding</keyword>
<evidence type="ECO:0000313" key="7">
    <source>
        <dbReference type="Proteomes" id="UP000824007"/>
    </source>
</evidence>
<evidence type="ECO:0000256" key="4">
    <source>
        <dbReference type="SAM" id="Phobius"/>
    </source>
</evidence>
<keyword evidence="3" id="KW-0238">DNA-binding</keyword>
<dbReference type="GO" id="GO:0006298">
    <property type="term" value="P:mismatch repair"/>
    <property type="evidence" value="ECO:0007669"/>
    <property type="project" value="InterPro"/>
</dbReference>
<dbReference type="SUPFAM" id="SSF52540">
    <property type="entry name" value="P-loop containing nucleoside triphosphate hydrolases"/>
    <property type="match status" value="1"/>
</dbReference>
<dbReference type="Gene3D" id="3.40.50.300">
    <property type="entry name" value="P-loop containing nucleotide triphosphate hydrolases"/>
    <property type="match status" value="1"/>
</dbReference>
<feature type="domain" description="DNA mismatch repair proteins mutS family" evidence="5">
    <location>
        <begin position="369"/>
        <end position="555"/>
    </location>
</feature>
<dbReference type="InterPro" id="IPR000432">
    <property type="entry name" value="DNA_mismatch_repair_MutS_C"/>
</dbReference>
<keyword evidence="4" id="KW-1133">Transmembrane helix</keyword>
<keyword evidence="1" id="KW-0547">Nucleotide-binding</keyword>
<protein>
    <recommendedName>
        <fullName evidence="5">DNA mismatch repair proteins mutS family domain-containing protein</fullName>
    </recommendedName>
</protein>
<evidence type="ECO:0000256" key="1">
    <source>
        <dbReference type="ARBA" id="ARBA00022741"/>
    </source>
</evidence>
<dbReference type="PANTHER" id="PTHR11361:SF152">
    <property type="entry name" value="DNA MISMATCH REPAIR PROTEIN"/>
    <property type="match status" value="1"/>
</dbReference>
<dbReference type="EMBL" id="DXDD01000156">
    <property type="protein sequence ID" value="HIY61481.1"/>
    <property type="molecule type" value="Genomic_DNA"/>
</dbReference>
<dbReference type="PANTHER" id="PTHR11361">
    <property type="entry name" value="DNA MISMATCH REPAIR PROTEIN MUTS FAMILY MEMBER"/>
    <property type="match status" value="1"/>
</dbReference>
<keyword evidence="4" id="KW-0812">Transmembrane</keyword>
<dbReference type="Pfam" id="PF00488">
    <property type="entry name" value="MutS_V"/>
    <property type="match status" value="1"/>
</dbReference>
<evidence type="ECO:0000256" key="2">
    <source>
        <dbReference type="ARBA" id="ARBA00022840"/>
    </source>
</evidence>
<reference evidence="6" key="2">
    <citation type="submission" date="2021-04" db="EMBL/GenBank/DDBJ databases">
        <authorList>
            <person name="Gilroy R."/>
        </authorList>
    </citation>
    <scope>NUCLEOTIDE SEQUENCE</scope>
    <source>
        <strain evidence="6">ChiSxjej3B15-24422</strain>
    </source>
</reference>
<dbReference type="GO" id="GO:0140664">
    <property type="term" value="F:ATP-dependent DNA damage sensor activity"/>
    <property type="evidence" value="ECO:0007669"/>
    <property type="project" value="InterPro"/>
</dbReference>
<dbReference type="GO" id="GO:0005829">
    <property type="term" value="C:cytosol"/>
    <property type="evidence" value="ECO:0007669"/>
    <property type="project" value="TreeGrafter"/>
</dbReference>
<dbReference type="InterPro" id="IPR045076">
    <property type="entry name" value="MutS"/>
</dbReference>
<proteinExistence type="predicted"/>
<sequence>MEILLFFAAIALAAVFFFVRGLHENGRKKKKLRDEIHASFGKPWKREYADEELSGIPGFYMAHRKENQIDDITWNDLGMDQIFFQMNHTYSSAGQEYLYYALRTPALTEEEREELANLGEKISWFSAHEKEREELQLLFCGLGRSGKYSIYDYLGYLDRLEDRSSAGAIVRDILLLASAGLMAADPPIGMACFFVILFWNMFSYMKQKRETEPYLTSFAYVRRILDFARSLRKTDVPVCGREWEELSALEKKFGRFRHSAVLGMRGSSTAGDPLSILMDYVNMILHLDLICFHSMLKEVRAHLSDIDRMAELIGRTECCLAVASWRASLTNGWCSPKFRQTDPAGGALEIEGLYHPLLSEPVKNSIHAGRGVLVTGSNASGKSTFLKSAALCALLAQTVHTCQAESFCGGLYRIFTSMALRDDLESGESYYIVEIRALKRILDAVEADPAPVLCFVDEVLRGTNTVERIAASTQVLKSLHRPGVLCFAATHDIELTRLLEADYDNYHFEEQVEGDDIRFSYQLLPGRAGTRNAIRLLGVIGYDEKIIREADRMAEEFLRTGEWSTGSSSKPAEDAG</sequence>